<dbReference type="Proteomes" id="UP000095751">
    <property type="component" value="Unassembled WGS sequence"/>
</dbReference>
<feature type="compositionally biased region" description="Polar residues" evidence="1">
    <location>
        <begin position="321"/>
        <end position="333"/>
    </location>
</feature>
<evidence type="ECO:0000313" key="3">
    <source>
        <dbReference type="Proteomes" id="UP000095751"/>
    </source>
</evidence>
<feature type="region of interest" description="Disordered" evidence="1">
    <location>
        <begin position="490"/>
        <end position="518"/>
    </location>
</feature>
<feature type="compositionally biased region" description="Low complexity" evidence="1">
    <location>
        <begin position="73"/>
        <end position="83"/>
    </location>
</feature>
<protein>
    <submittedName>
        <fullName evidence="2">Uncharacterized protein</fullName>
    </submittedName>
</protein>
<feature type="compositionally biased region" description="Basic and acidic residues" evidence="1">
    <location>
        <begin position="509"/>
        <end position="518"/>
    </location>
</feature>
<evidence type="ECO:0000313" key="2">
    <source>
        <dbReference type="EMBL" id="OEU18480.1"/>
    </source>
</evidence>
<organism evidence="2 3">
    <name type="scientific">Fragilariopsis cylindrus CCMP1102</name>
    <dbReference type="NCBI Taxonomy" id="635003"/>
    <lineage>
        <taxon>Eukaryota</taxon>
        <taxon>Sar</taxon>
        <taxon>Stramenopiles</taxon>
        <taxon>Ochrophyta</taxon>
        <taxon>Bacillariophyta</taxon>
        <taxon>Bacillariophyceae</taxon>
        <taxon>Bacillariophycidae</taxon>
        <taxon>Bacillariales</taxon>
        <taxon>Bacillariaceae</taxon>
        <taxon>Fragilariopsis</taxon>
    </lineage>
</organism>
<feature type="region of interest" description="Disordered" evidence="1">
    <location>
        <begin position="286"/>
        <end position="336"/>
    </location>
</feature>
<accession>A0A1E7FJX1</accession>
<gene>
    <name evidence="2" type="ORF">FRACYDRAFT_236758</name>
</gene>
<dbReference type="AlphaFoldDB" id="A0A1E7FJX1"/>
<proteinExistence type="predicted"/>
<keyword evidence="3" id="KW-1185">Reference proteome</keyword>
<feature type="compositionally biased region" description="Acidic residues" evidence="1">
    <location>
        <begin position="491"/>
        <end position="508"/>
    </location>
</feature>
<dbReference type="KEGG" id="fcy:FRACYDRAFT_236758"/>
<evidence type="ECO:0000256" key="1">
    <source>
        <dbReference type="SAM" id="MobiDB-lite"/>
    </source>
</evidence>
<feature type="region of interest" description="Disordered" evidence="1">
    <location>
        <begin position="442"/>
        <end position="472"/>
    </location>
</feature>
<sequence>MVRSSNTCPADVVVDKNDSLLHRNRILPGSDAISIEINRVRDNKRRNYQKKKNIAVSAIKALQCSSRATDDANNNNNNNNNNNRYVYDNFGYKKDDEEEKRRKKEQQQQKQKQKLDDSNDDNDGGAVRFGNFTANFELDNGSYDTLDKAFIWGKRAINPDEETNNTIVILSLGDTLSPTDGNDHYYYESNYDHDSPQIDRTARVQGIIDNATESDFANYDMTRTTTKTMNNHMLHDQQDCHVPNQRQQEQEKQVQLQIPELPTDEESRRLSSFYEEKNTLKKWRFKSPFDSDNNRSSNIHGPPPPPPPPDLTNFGMAISIPANNNKPSPSTSSEVDENIIDDTTSFITTSTTVSSFILPSNNNSSLSSDNNNNNNNHYKSISTAKYKYYLQQQKRNSSSNSNSNSGITRNNKVTAAIAPVTIRTPVLLGFFWKTHPLLTTVIDSDNDNYKNDDSSSNSSSNNGEQKETTRSSSIISMAEDDIFYRHQEESLANEEENESFDDDDDVDDGTEKVPNRKELSPYLHLSVVRKIWNDSQPFQLDAM</sequence>
<feature type="compositionally biased region" description="Pro residues" evidence="1">
    <location>
        <begin position="301"/>
        <end position="310"/>
    </location>
</feature>
<dbReference type="InParanoid" id="A0A1E7FJX1"/>
<feature type="region of interest" description="Disordered" evidence="1">
    <location>
        <begin position="69"/>
        <end position="88"/>
    </location>
</feature>
<dbReference type="EMBL" id="KV784356">
    <property type="protein sequence ID" value="OEU18480.1"/>
    <property type="molecule type" value="Genomic_DNA"/>
</dbReference>
<feature type="region of interest" description="Disordered" evidence="1">
    <location>
        <begin position="95"/>
        <end position="126"/>
    </location>
</feature>
<reference evidence="2 3" key="1">
    <citation type="submission" date="2016-09" db="EMBL/GenBank/DDBJ databases">
        <title>Extensive genetic diversity and differential bi-allelic expression allows diatom success in the polar Southern Ocean.</title>
        <authorList>
            <consortium name="DOE Joint Genome Institute"/>
            <person name="Mock T."/>
            <person name="Otillar R.P."/>
            <person name="Strauss J."/>
            <person name="Dupont C."/>
            <person name="Frickenhaus S."/>
            <person name="Maumus F."/>
            <person name="Mcmullan M."/>
            <person name="Sanges R."/>
            <person name="Schmutz J."/>
            <person name="Toseland A."/>
            <person name="Valas R."/>
            <person name="Veluchamy A."/>
            <person name="Ward B.J."/>
            <person name="Allen A."/>
            <person name="Barry K."/>
            <person name="Falciatore A."/>
            <person name="Ferrante M."/>
            <person name="Fortunato A.E."/>
            <person name="Gloeckner G."/>
            <person name="Gruber A."/>
            <person name="Hipkin R."/>
            <person name="Janech M."/>
            <person name="Kroth P."/>
            <person name="Leese F."/>
            <person name="Lindquist E."/>
            <person name="Lyon B.R."/>
            <person name="Martin J."/>
            <person name="Mayer C."/>
            <person name="Parker M."/>
            <person name="Quesneville H."/>
            <person name="Raymond J."/>
            <person name="Uhlig C."/>
            <person name="Valentin K.U."/>
            <person name="Worden A.Z."/>
            <person name="Armbrust E.V."/>
            <person name="Bowler C."/>
            <person name="Green B."/>
            <person name="Moulton V."/>
            <person name="Van Oosterhout C."/>
            <person name="Grigoriev I."/>
        </authorList>
    </citation>
    <scope>NUCLEOTIDE SEQUENCE [LARGE SCALE GENOMIC DNA]</scope>
    <source>
        <strain evidence="2 3">CCMP1102</strain>
    </source>
</reference>
<name>A0A1E7FJX1_9STRA</name>